<dbReference type="GO" id="GO:0033818">
    <property type="term" value="F:beta-ketoacyl-acyl-carrier-protein synthase III activity"/>
    <property type="evidence" value="ECO:0007669"/>
    <property type="project" value="UniProtKB-EC"/>
</dbReference>
<protein>
    <submittedName>
        <fullName evidence="12">Beta-ketoacyl-[acyl-carrier-protein] synthase III</fullName>
        <ecNumber evidence="12">2.3.1.180</ecNumber>
    </submittedName>
</protein>
<dbReference type="EMBL" id="UNQJ01000001">
    <property type="protein sequence ID" value="SYZ32477.1"/>
    <property type="molecule type" value="Genomic_DNA"/>
</dbReference>
<evidence type="ECO:0000256" key="1">
    <source>
        <dbReference type="ARBA" id="ARBA00005189"/>
    </source>
</evidence>
<keyword evidence="6" id="KW-0276">Fatty acid metabolism</keyword>
<comment type="similarity">
    <text evidence="2">Belongs to the thiolase-like superfamily. FabH family.</text>
</comment>
<proteinExistence type="inferred from homology"/>
<evidence type="ECO:0000256" key="2">
    <source>
        <dbReference type="ARBA" id="ARBA00008642"/>
    </source>
</evidence>
<keyword evidence="7" id="KW-0443">Lipid metabolism</keyword>
<evidence type="ECO:0000256" key="8">
    <source>
        <dbReference type="ARBA" id="ARBA00023160"/>
    </source>
</evidence>
<dbReference type="AlphaFoldDB" id="A0A383S3F3"/>
<dbReference type="InterPro" id="IPR016039">
    <property type="entry name" value="Thiolase-like"/>
</dbReference>
<keyword evidence="9 12" id="KW-0012">Acyltransferase</keyword>
<evidence type="ECO:0000256" key="3">
    <source>
        <dbReference type="ARBA" id="ARBA00022490"/>
    </source>
</evidence>
<organism evidence="12 13">
    <name type="scientific">Propionibacterium australiense</name>
    <dbReference type="NCBI Taxonomy" id="119981"/>
    <lineage>
        <taxon>Bacteria</taxon>
        <taxon>Bacillati</taxon>
        <taxon>Actinomycetota</taxon>
        <taxon>Actinomycetes</taxon>
        <taxon>Propionibacteriales</taxon>
        <taxon>Propionibacteriaceae</taxon>
        <taxon>Propionibacterium</taxon>
    </lineage>
</organism>
<dbReference type="Proteomes" id="UP000263928">
    <property type="component" value="Unassembled WGS sequence"/>
</dbReference>
<dbReference type="Pfam" id="PF08545">
    <property type="entry name" value="ACP_syn_III"/>
    <property type="match status" value="1"/>
</dbReference>
<dbReference type="PANTHER" id="PTHR34069">
    <property type="entry name" value="3-OXOACYL-[ACYL-CARRIER-PROTEIN] SYNTHASE 3"/>
    <property type="match status" value="1"/>
</dbReference>
<dbReference type="NCBIfam" id="TIGR00747">
    <property type="entry name" value="fabH"/>
    <property type="match status" value="1"/>
</dbReference>
<dbReference type="GO" id="GO:0004315">
    <property type="term" value="F:3-oxoacyl-[acyl-carrier-protein] synthase activity"/>
    <property type="evidence" value="ECO:0007669"/>
    <property type="project" value="InterPro"/>
</dbReference>
<dbReference type="NCBIfam" id="NF006829">
    <property type="entry name" value="PRK09352.1"/>
    <property type="match status" value="1"/>
</dbReference>
<dbReference type="GO" id="GO:0044550">
    <property type="term" value="P:secondary metabolite biosynthetic process"/>
    <property type="evidence" value="ECO:0007669"/>
    <property type="project" value="TreeGrafter"/>
</dbReference>
<evidence type="ECO:0000313" key="12">
    <source>
        <dbReference type="EMBL" id="SYZ32477.1"/>
    </source>
</evidence>
<gene>
    <name evidence="12" type="ORF">PROPAUS_0357</name>
</gene>
<feature type="domain" description="Beta-ketoacyl-[acyl-carrier-protein] synthase III C-terminal" evidence="10">
    <location>
        <begin position="245"/>
        <end position="332"/>
    </location>
</feature>
<accession>A0A383S3F3</accession>
<evidence type="ECO:0000313" key="13">
    <source>
        <dbReference type="Proteomes" id="UP000263928"/>
    </source>
</evidence>
<dbReference type="Gene3D" id="3.40.47.10">
    <property type="match status" value="1"/>
</dbReference>
<evidence type="ECO:0000259" key="10">
    <source>
        <dbReference type="Pfam" id="PF08541"/>
    </source>
</evidence>
<keyword evidence="13" id="KW-1185">Reference proteome</keyword>
<sequence length="335" mass="35637">MTMTLNTTTGAQYARILGTGSYRGSRVVTNEEMCTMIDSTPEWIEQRTGIKERRWATEDETPLSMSAQACRNAMEMAGVRPEQIGAIILSTVSHHHPSPSLADYLARELGCPNPAAFDISAACAGFCYGVGLADSLIRAGQAGDDGLVLVVGVERLSDMININDRGTAFIFGDGAGAAVIGPSQTPGISPTVWGSKPENVETIEIENWLAGAGHDTGYPFITMDGRTVFKWALAEVSGHAARTIELAGITPEELDIFLPHQANDRITDALVRHLHLPENVTVGRDIAEMGNTSASSIPIALDRMIREGRATSGQTALIIGYGAGLTYAGQVIVIP</sequence>
<dbReference type="InterPro" id="IPR004655">
    <property type="entry name" value="FabH"/>
</dbReference>
<dbReference type="CDD" id="cd00830">
    <property type="entry name" value="KAS_III"/>
    <property type="match status" value="1"/>
</dbReference>
<keyword evidence="5 12" id="KW-0808">Transferase</keyword>
<dbReference type="InterPro" id="IPR013747">
    <property type="entry name" value="ACP_syn_III_C"/>
</dbReference>
<evidence type="ECO:0000256" key="9">
    <source>
        <dbReference type="ARBA" id="ARBA00023315"/>
    </source>
</evidence>
<dbReference type="EC" id="2.3.1.180" evidence="12"/>
<keyword evidence="4" id="KW-0444">Lipid biosynthesis</keyword>
<dbReference type="Pfam" id="PF08541">
    <property type="entry name" value="ACP_syn_III_C"/>
    <property type="match status" value="1"/>
</dbReference>
<keyword evidence="3" id="KW-0963">Cytoplasm</keyword>
<reference evidence="13" key="1">
    <citation type="submission" date="2018-08" db="EMBL/GenBank/DDBJ databases">
        <authorList>
            <person name="Hornung B."/>
        </authorList>
    </citation>
    <scope>NUCLEOTIDE SEQUENCE [LARGE SCALE GENOMIC DNA]</scope>
</reference>
<evidence type="ECO:0000256" key="5">
    <source>
        <dbReference type="ARBA" id="ARBA00022679"/>
    </source>
</evidence>
<keyword evidence="8" id="KW-0275">Fatty acid biosynthesis</keyword>
<evidence type="ECO:0000259" key="11">
    <source>
        <dbReference type="Pfam" id="PF08545"/>
    </source>
</evidence>
<evidence type="ECO:0000256" key="6">
    <source>
        <dbReference type="ARBA" id="ARBA00022832"/>
    </source>
</evidence>
<comment type="pathway">
    <text evidence="1">Lipid metabolism.</text>
</comment>
<dbReference type="GO" id="GO:0006633">
    <property type="term" value="P:fatty acid biosynthetic process"/>
    <property type="evidence" value="ECO:0007669"/>
    <property type="project" value="UniProtKB-KW"/>
</dbReference>
<dbReference type="InterPro" id="IPR013751">
    <property type="entry name" value="ACP_syn_III_N"/>
</dbReference>
<evidence type="ECO:0000256" key="4">
    <source>
        <dbReference type="ARBA" id="ARBA00022516"/>
    </source>
</evidence>
<dbReference type="SUPFAM" id="SSF53901">
    <property type="entry name" value="Thiolase-like"/>
    <property type="match status" value="1"/>
</dbReference>
<dbReference type="PANTHER" id="PTHR34069:SF2">
    <property type="entry name" value="BETA-KETOACYL-[ACYL-CARRIER-PROTEIN] SYNTHASE III"/>
    <property type="match status" value="1"/>
</dbReference>
<feature type="domain" description="Beta-ketoacyl-[acyl-carrier-protein] synthase III N-terminal" evidence="11">
    <location>
        <begin position="117"/>
        <end position="196"/>
    </location>
</feature>
<name>A0A383S3F3_9ACTN</name>
<evidence type="ECO:0000256" key="7">
    <source>
        <dbReference type="ARBA" id="ARBA00023098"/>
    </source>
</evidence>